<dbReference type="Gene3D" id="1.10.472.80">
    <property type="entry name" value="Ypt/Rab-GAP domain of gyp1p, domain 3"/>
    <property type="match status" value="1"/>
</dbReference>
<dbReference type="SMART" id="SM00164">
    <property type="entry name" value="TBC"/>
    <property type="match status" value="1"/>
</dbReference>
<dbReference type="PANTHER" id="PTHR22957:SF27">
    <property type="entry name" value="TBC1 DOMAIN FAMILY MEMBER 13"/>
    <property type="match status" value="1"/>
</dbReference>
<dbReference type="InterPro" id="IPR035969">
    <property type="entry name" value="Rab-GAP_TBC_sf"/>
</dbReference>
<reference evidence="2 3" key="1">
    <citation type="submission" date="2024-02" db="EMBL/GenBank/DDBJ databases">
        <authorList>
            <person name="Chen Y."/>
            <person name="Shah S."/>
            <person name="Dougan E. K."/>
            <person name="Thang M."/>
            <person name="Chan C."/>
        </authorList>
    </citation>
    <scope>NUCLEOTIDE SEQUENCE [LARGE SCALE GENOMIC DNA]</scope>
</reference>
<evidence type="ECO:0000313" key="3">
    <source>
        <dbReference type="Proteomes" id="UP001642464"/>
    </source>
</evidence>
<dbReference type="PROSITE" id="PS50086">
    <property type="entry name" value="TBC_RABGAP"/>
    <property type="match status" value="1"/>
</dbReference>
<sequence>MAPRPSRPAGEQSLPASVTSLLQHVQEQAGIVSLYLDRASQMSDPAAASPKYWHCVSPRITDGDSPKVLEIDLNVMRSLCADGIPDEAPALRAALWKLLLGFLPCDAFRWDDTLASSRADYQTFLQELLSELPADLAQAGNQQRPGTWPSDIVEDHVVPLAEVLEQIRKDVLRTRPEMDFFCRTLAAASESLKLEGEDRSFNAWEVTEAVTSRDPECIDVVNPKSHYDVLARILLLYAKLNRGVRYVQGMNELLAPLYYLFAQDPLNGLHAEADTFFCFSLLMSDMRDAFVKTMDNEEGGMMGRIDKFSTLLKEKDEEVWKHLEELNVVPVYYTVPWLAQWRLYGPALCLADLRHPLRWLTLMLTQDLGFVSSLWADKRRVSVFWPA</sequence>
<dbReference type="Proteomes" id="UP001642464">
    <property type="component" value="Unassembled WGS sequence"/>
</dbReference>
<accession>A0ABP0JQK1</accession>
<gene>
    <name evidence="2" type="ORF">SCF082_LOCUS13308</name>
</gene>
<comment type="caution">
    <text evidence="2">The sequence shown here is derived from an EMBL/GenBank/DDBJ whole genome shotgun (WGS) entry which is preliminary data.</text>
</comment>
<feature type="domain" description="Rab-GAP TBC" evidence="1">
    <location>
        <begin position="86"/>
        <end position="367"/>
    </location>
</feature>
<dbReference type="SUPFAM" id="SSF47923">
    <property type="entry name" value="Ypt/Rab-GAP domain of gyp1p"/>
    <property type="match status" value="1"/>
</dbReference>
<keyword evidence="3" id="KW-1185">Reference proteome</keyword>
<evidence type="ECO:0000313" key="2">
    <source>
        <dbReference type="EMBL" id="CAK9016723.1"/>
    </source>
</evidence>
<dbReference type="Gene3D" id="1.10.8.270">
    <property type="entry name" value="putative rabgap domain of human tbc1 domain family member 14 like domains"/>
    <property type="match status" value="1"/>
</dbReference>
<organism evidence="2 3">
    <name type="scientific">Durusdinium trenchii</name>
    <dbReference type="NCBI Taxonomy" id="1381693"/>
    <lineage>
        <taxon>Eukaryota</taxon>
        <taxon>Sar</taxon>
        <taxon>Alveolata</taxon>
        <taxon>Dinophyceae</taxon>
        <taxon>Suessiales</taxon>
        <taxon>Symbiodiniaceae</taxon>
        <taxon>Durusdinium</taxon>
    </lineage>
</organism>
<dbReference type="InterPro" id="IPR000195">
    <property type="entry name" value="Rab-GAP-TBC_dom"/>
</dbReference>
<name>A0ABP0JQK1_9DINO</name>
<proteinExistence type="predicted"/>
<dbReference type="Pfam" id="PF00566">
    <property type="entry name" value="RabGAP-TBC"/>
    <property type="match status" value="1"/>
</dbReference>
<evidence type="ECO:0000259" key="1">
    <source>
        <dbReference type="PROSITE" id="PS50086"/>
    </source>
</evidence>
<dbReference type="PANTHER" id="PTHR22957">
    <property type="entry name" value="TBC1 DOMAIN FAMILY MEMBER GTPASE-ACTIVATING PROTEIN"/>
    <property type="match status" value="1"/>
</dbReference>
<protein>
    <submittedName>
        <fullName evidence="2">TBC1 domain family member 13</fullName>
    </submittedName>
</protein>
<dbReference type="EMBL" id="CAXAMM010008213">
    <property type="protein sequence ID" value="CAK9016723.1"/>
    <property type="molecule type" value="Genomic_DNA"/>
</dbReference>